<proteinExistence type="predicted"/>
<organism evidence="1 2">
    <name type="scientific">Clostridium chromiireducens</name>
    <dbReference type="NCBI Taxonomy" id="225345"/>
    <lineage>
        <taxon>Bacteria</taxon>
        <taxon>Bacillati</taxon>
        <taxon>Bacillota</taxon>
        <taxon>Clostridia</taxon>
        <taxon>Eubacteriales</taxon>
        <taxon>Clostridiaceae</taxon>
        <taxon>Clostridium</taxon>
    </lineage>
</organism>
<evidence type="ECO:0008006" key="3">
    <source>
        <dbReference type="Google" id="ProtNLM"/>
    </source>
</evidence>
<reference evidence="1" key="1">
    <citation type="submission" date="2019-12" db="EMBL/GenBank/DDBJ databases">
        <title>Microbes associate with the intestines of laboratory mice.</title>
        <authorList>
            <person name="Navarre W."/>
            <person name="Wong E."/>
        </authorList>
    </citation>
    <scope>NUCLEOTIDE SEQUENCE</scope>
    <source>
        <strain evidence="1">NM79_F5</strain>
    </source>
</reference>
<dbReference type="EMBL" id="WSRQ01000041">
    <property type="protein sequence ID" value="MVX65917.1"/>
    <property type="molecule type" value="Genomic_DNA"/>
</dbReference>
<comment type="caution">
    <text evidence="1">The sequence shown here is derived from an EMBL/GenBank/DDBJ whole genome shotgun (WGS) entry which is preliminary data.</text>
</comment>
<dbReference type="Proteomes" id="UP000656077">
    <property type="component" value="Unassembled WGS sequence"/>
</dbReference>
<sequence>MKRFNTSFLAVDPINELVPVCSNCHTVIHSKAYNITTEELREVLQIRV</sequence>
<dbReference type="RefSeq" id="WP_160360575.1">
    <property type="nucleotide sequence ID" value="NZ_WSRQ01000041.1"/>
</dbReference>
<accession>A0A964W457</accession>
<name>A0A964W457_9CLOT</name>
<protein>
    <recommendedName>
        <fullName evidence="3">HNH domain-containing protein</fullName>
    </recommendedName>
</protein>
<gene>
    <name evidence="1" type="ORF">GKZ28_19755</name>
</gene>
<evidence type="ECO:0000313" key="1">
    <source>
        <dbReference type="EMBL" id="MVX65917.1"/>
    </source>
</evidence>
<evidence type="ECO:0000313" key="2">
    <source>
        <dbReference type="Proteomes" id="UP000656077"/>
    </source>
</evidence>
<dbReference type="AlphaFoldDB" id="A0A964W457"/>